<gene>
    <name evidence="1" type="ORF">CGI_10028096</name>
</gene>
<sequence>MTRGKQDNLKMKAIILAIALCLAVASVQGYIGGYYHNRYYTRPYGNMYNNYYDDDYYMGVPIRYNLTESNPQLNPGFTFWVYSGFPLGLLEWTQSKPTVNSEWTQRVNPVGSIPLKADTNCVLGIYKRQELQAVGW</sequence>
<reference evidence="1" key="1">
    <citation type="journal article" date="2012" name="Nature">
        <title>The oyster genome reveals stress adaptation and complexity of shell formation.</title>
        <authorList>
            <person name="Zhang G."/>
            <person name="Fang X."/>
            <person name="Guo X."/>
            <person name="Li L."/>
            <person name="Luo R."/>
            <person name="Xu F."/>
            <person name="Yang P."/>
            <person name="Zhang L."/>
            <person name="Wang X."/>
            <person name="Qi H."/>
            <person name="Xiong Z."/>
            <person name="Que H."/>
            <person name="Xie Y."/>
            <person name="Holland P.W."/>
            <person name="Paps J."/>
            <person name="Zhu Y."/>
            <person name="Wu F."/>
            <person name="Chen Y."/>
            <person name="Wang J."/>
            <person name="Peng C."/>
            <person name="Meng J."/>
            <person name="Yang L."/>
            <person name="Liu J."/>
            <person name="Wen B."/>
            <person name="Zhang N."/>
            <person name="Huang Z."/>
            <person name="Zhu Q."/>
            <person name="Feng Y."/>
            <person name="Mount A."/>
            <person name="Hedgecock D."/>
            <person name="Xu Z."/>
            <person name="Liu Y."/>
            <person name="Domazet-Loso T."/>
            <person name="Du Y."/>
            <person name="Sun X."/>
            <person name="Zhang S."/>
            <person name="Liu B."/>
            <person name="Cheng P."/>
            <person name="Jiang X."/>
            <person name="Li J."/>
            <person name="Fan D."/>
            <person name="Wang W."/>
            <person name="Fu W."/>
            <person name="Wang T."/>
            <person name="Wang B."/>
            <person name="Zhang J."/>
            <person name="Peng Z."/>
            <person name="Li Y."/>
            <person name="Li N."/>
            <person name="Wang J."/>
            <person name="Chen M."/>
            <person name="He Y."/>
            <person name="Tan F."/>
            <person name="Song X."/>
            <person name="Zheng Q."/>
            <person name="Huang R."/>
            <person name="Yang H."/>
            <person name="Du X."/>
            <person name="Chen L."/>
            <person name="Yang M."/>
            <person name="Gaffney P.M."/>
            <person name="Wang S."/>
            <person name="Luo L."/>
            <person name="She Z."/>
            <person name="Ming Y."/>
            <person name="Huang W."/>
            <person name="Zhang S."/>
            <person name="Huang B."/>
            <person name="Zhang Y."/>
            <person name="Qu T."/>
            <person name="Ni P."/>
            <person name="Miao G."/>
            <person name="Wang J."/>
            <person name="Wang Q."/>
            <person name="Steinberg C.E."/>
            <person name="Wang H."/>
            <person name="Li N."/>
            <person name="Qian L."/>
            <person name="Zhang G."/>
            <person name="Li Y."/>
            <person name="Yang H."/>
            <person name="Liu X."/>
            <person name="Wang J."/>
            <person name="Yin Y."/>
            <person name="Wang J."/>
        </authorList>
    </citation>
    <scope>NUCLEOTIDE SEQUENCE [LARGE SCALE GENOMIC DNA]</scope>
    <source>
        <strain evidence="1">05x7-T-G4-1.051#20</strain>
    </source>
</reference>
<proteinExistence type="predicted"/>
<dbReference type="InParanoid" id="K1R4N0"/>
<accession>K1R4N0</accession>
<organism evidence="1">
    <name type="scientific">Magallana gigas</name>
    <name type="common">Pacific oyster</name>
    <name type="synonym">Crassostrea gigas</name>
    <dbReference type="NCBI Taxonomy" id="29159"/>
    <lineage>
        <taxon>Eukaryota</taxon>
        <taxon>Metazoa</taxon>
        <taxon>Spiralia</taxon>
        <taxon>Lophotrochozoa</taxon>
        <taxon>Mollusca</taxon>
        <taxon>Bivalvia</taxon>
        <taxon>Autobranchia</taxon>
        <taxon>Pteriomorphia</taxon>
        <taxon>Ostreida</taxon>
        <taxon>Ostreoidea</taxon>
        <taxon>Ostreidae</taxon>
        <taxon>Magallana</taxon>
    </lineage>
</organism>
<dbReference type="HOGENOM" id="CLU_1877430_0_0_1"/>
<dbReference type="AlphaFoldDB" id="K1R4N0"/>
<dbReference type="EMBL" id="JH819182">
    <property type="protein sequence ID" value="EKC38479.1"/>
    <property type="molecule type" value="Genomic_DNA"/>
</dbReference>
<evidence type="ECO:0000313" key="1">
    <source>
        <dbReference type="EMBL" id="EKC38479.1"/>
    </source>
</evidence>
<protein>
    <submittedName>
        <fullName evidence="1">Uncharacterized protein</fullName>
    </submittedName>
</protein>
<name>K1R4N0_MAGGI</name>